<evidence type="ECO:0000256" key="1">
    <source>
        <dbReference type="ARBA" id="ARBA00004651"/>
    </source>
</evidence>
<dbReference type="Gene3D" id="1.10.3720.10">
    <property type="entry name" value="MetI-like"/>
    <property type="match status" value="1"/>
</dbReference>
<dbReference type="CDD" id="cd06261">
    <property type="entry name" value="TM_PBP2"/>
    <property type="match status" value="1"/>
</dbReference>
<gene>
    <name evidence="9" type="ORF">FVP60_01440</name>
</gene>
<dbReference type="EMBL" id="VRSW01000001">
    <property type="protein sequence ID" value="TXK06664.1"/>
    <property type="molecule type" value="Genomic_DNA"/>
</dbReference>
<dbReference type="PANTHER" id="PTHR43163">
    <property type="entry name" value="DIPEPTIDE TRANSPORT SYSTEM PERMEASE PROTEIN DPPB-RELATED"/>
    <property type="match status" value="1"/>
</dbReference>
<name>A0A5C8HRJ3_9MICO</name>
<keyword evidence="2 7" id="KW-0813">Transport</keyword>
<evidence type="ECO:0000256" key="6">
    <source>
        <dbReference type="ARBA" id="ARBA00023136"/>
    </source>
</evidence>
<feature type="transmembrane region" description="Helical" evidence="7">
    <location>
        <begin position="162"/>
        <end position="184"/>
    </location>
</feature>
<dbReference type="PROSITE" id="PS50928">
    <property type="entry name" value="ABC_TM1"/>
    <property type="match status" value="1"/>
</dbReference>
<evidence type="ECO:0000256" key="3">
    <source>
        <dbReference type="ARBA" id="ARBA00022475"/>
    </source>
</evidence>
<keyword evidence="5 7" id="KW-1133">Transmembrane helix</keyword>
<evidence type="ECO:0000256" key="4">
    <source>
        <dbReference type="ARBA" id="ARBA00022692"/>
    </source>
</evidence>
<evidence type="ECO:0000313" key="9">
    <source>
        <dbReference type="EMBL" id="TXK06664.1"/>
    </source>
</evidence>
<dbReference type="GO" id="GO:0071916">
    <property type="term" value="F:dipeptide transmembrane transporter activity"/>
    <property type="evidence" value="ECO:0007669"/>
    <property type="project" value="TreeGrafter"/>
</dbReference>
<dbReference type="Proteomes" id="UP000321196">
    <property type="component" value="Unassembled WGS sequence"/>
</dbReference>
<organism evidence="9 10">
    <name type="scientific">Microbacterium mitrae</name>
    <dbReference type="NCBI Taxonomy" id="664640"/>
    <lineage>
        <taxon>Bacteria</taxon>
        <taxon>Bacillati</taxon>
        <taxon>Actinomycetota</taxon>
        <taxon>Actinomycetes</taxon>
        <taxon>Micrococcales</taxon>
        <taxon>Microbacteriaceae</taxon>
        <taxon>Microbacterium</taxon>
    </lineage>
</organism>
<feature type="transmembrane region" description="Helical" evidence="7">
    <location>
        <begin position="221"/>
        <end position="245"/>
    </location>
</feature>
<keyword evidence="3" id="KW-1003">Cell membrane</keyword>
<reference evidence="9 10" key="1">
    <citation type="submission" date="2019-08" db="EMBL/GenBank/DDBJ databases">
        <authorList>
            <person name="Dong K."/>
        </authorList>
    </citation>
    <scope>NUCLEOTIDE SEQUENCE [LARGE SCALE GENOMIC DNA]</scope>
    <source>
        <strain evidence="9 10">M4-8</strain>
    </source>
</reference>
<protein>
    <submittedName>
        <fullName evidence="9">ABC transporter permease</fullName>
    </submittedName>
</protein>
<dbReference type="SUPFAM" id="SSF161098">
    <property type="entry name" value="MetI-like"/>
    <property type="match status" value="1"/>
</dbReference>
<accession>A0A5C8HRJ3</accession>
<evidence type="ECO:0000256" key="2">
    <source>
        <dbReference type="ARBA" id="ARBA00022448"/>
    </source>
</evidence>
<evidence type="ECO:0000313" key="10">
    <source>
        <dbReference type="Proteomes" id="UP000321196"/>
    </source>
</evidence>
<evidence type="ECO:0000259" key="8">
    <source>
        <dbReference type="PROSITE" id="PS50928"/>
    </source>
</evidence>
<proteinExistence type="inferred from homology"/>
<evidence type="ECO:0000256" key="5">
    <source>
        <dbReference type="ARBA" id="ARBA00022989"/>
    </source>
</evidence>
<dbReference type="GO" id="GO:0005886">
    <property type="term" value="C:plasma membrane"/>
    <property type="evidence" value="ECO:0007669"/>
    <property type="project" value="UniProtKB-SubCell"/>
</dbReference>
<dbReference type="InterPro" id="IPR000515">
    <property type="entry name" value="MetI-like"/>
</dbReference>
<feature type="domain" description="ABC transmembrane type-1" evidence="8">
    <location>
        <begin position="90"/>
        <end position="288"/>
    </location>
</feature>
<dbReference type="Pfam" id="PF19300">
    <property type="entry name" value="BPD_transp_1_N"/>
    <property type="match status" value="1"/>
</dbReference>
<comment type="subcellular location">
    <subcellularLocation>
        <location evidence="1 7">Cell membrane</location>
        <topology evidence="1 7">Multi-pass membrane protein</topology>
    </subcellularLocation>
</comment>
<keyword evidence="4 7" id="KW-0812">Transmembrane</keyword>
<dbReference type="PANTHER" id="PTHR43163:SF6">
    <property type="entry name" value="DIPEPTIDE TRANSPORT SYSTEM PERMEASE PROTEIN DPPB-RELATED"/>
    <property type="match status" value="1"/>
</dbReference>
<dbReference type="InterPro" id="IPR035906">
    <property type="entry name" value="MetI-like_sf"/>
</dbReference>
<dbReference type="AlphaFoldDB" id="A0A5C8HRJ3"/>
<keyword evidence="10" id="KW-1185">Reference proteome</keyword>
<dbReference type="InterPro" id="IPR045621">
    <property type="entry name" value="BPD_transp_1_N"/>
</dbReference>
<dbReference type="OrthoDB" id="9778910at2"/>
<dbReference type="Pfam" id="PF00528">
    <property type="entry name" value="BPD_transp_1"/>
    <property type="match status" value="1"/>
</dbReference>
<keyword evidence="6 7" id="KW-0472">Membrane</keyword>
<evidence type="ECO:0000256" key="7">
    <source>
        <dbReference type="RuleBase" id="RU363032"/>
    </source>
</evidence>
<comment type="caution">
    <text evidence="9">The sequence shown here is derived from an EMBL/GenBank/DDBJ whole genome shotgun (WGS) entry which is preliminary data.</text>
</comment>
<comment type="similarity">
    <text evidence="7">Belongs to the binding-protein-dependent transport system permease family.</text>
</comment>
<feature type="transmembrane region" description="Helical" evidence="7">
    <location>
        <begin position="94"/>
        <end position="115"/>
    </location>
</feature>
<feature type="transmembrane region" description="Helical" evidence="7">
    <location>
        <begin position="265"/>
        <end position="291"/>
    </location>
</feature>
<sequence length="302" mass="31793">MALFGVLIIWAAATLAFVITNVLPGDPVEVMLGPQAQISDEVKDALREELGLTQPLWNQYVAYISGLAHGDLGESLQLRMPVVDVIGRQFGSTLQLTALALLFALVIAAAVTLLARGPRSRRVAATAELIVLSAPVFWIGLLLLTVFAFGLGWFPVSGSRGAASLVLPALTLALPCAALIGQLVRDGVEEAEQQPFAFTVRARGASDLRLLTHHTLRHGSIGAVTMAGYLIGSLLGGAVLVETVFARQGVGRVALTAIINRDLPVIAGVIVLSALIFTVIAIVSDVVMTILDPRLRGGGRRS</sequence>
<feature type="transmembrane region" description="Helical" evidence="7">
    <location>
        <begin position="136"/>
        <end position="156"/>
    </location>
</feature>